<dbReference type="Pfam" id="PF13439">
    <property type="entry name" value="Glyco_transf_4"/>
    <property type="match status" value="1"/>
</dbReference>
<dbReference type="GO" id="GO:0016757">
    <property type="term" value="F:glycosyltransferase activity"/>
    <property type="evidence" value="ECO:0007669"/>
    <property type="project" value="UniProtKB-ARBA"/>
</dbReference>
<reference evidence="2 3" key="1">
    <citation type="submission" date="2020-08" db="EMBL/GenBank/DDBJ databases">
        <title>Genomic Encyclopedia of Type Strains, Phase IV (KMG-IV): sequencing the most valuable type-strain genomes for metagenomic binning, comparative biology and taxonomic classification.</title>
        <authorList>
            <person name="Goeker M."/>
        </authorList>
    </citation>
    <scope>NUCLEOTIDE SEQUENCE [LARGE SCALE GENOMIC DNA]</scope>
    <source>
        <strain evidence="2 3">DSM 103725</strain>
    </source>
</reference>
<evidence type="ECO:0000313" key="2">
    <source>
        <dbReference type="EMBL" id="MBB6430125.1"/>
    </source>
</evidence>
<dbReference type="InterPro" id="IPR028098">
    <property type="entry name" value="Glyco_trans_4-like_N"/>
</dbReference>
<dbReference type="EMBL" id="JACHGY010000001">
    <property type="protein sequence ID" value="MBB6430125.1"/>
    <property type="molecule type" value="Genomic_DNA"/>
</dbReference>
<feature type="domain" description="Glycosyltransferase subfamily 4-like N-terminal" evidence="1">
    <location>
        <begin position="15"/>
        <end position="187"/>
    </location>
</feature>
<name>A0A7X0LK70_9BACT</name>
<keyword evidence="3" id="KW-1185">Reference proteome</keyword>
<dbReference type="Gene3D" id="3.40.50.2000">
    <property type="entry name" value="Glycogen Phosphorylase B"/>
    <property type="match status" value="2"/>
</dbReference>
<dbReference type="SUPFAM" id="SSF53756">
    <property type="entry name" value="UDP-Glycosyltransferase/glycogen phosphorylase"/>
    <property type="match status" value="1"/>
</dbReference>
<dbReference type="Pfam" id="PF13692">
    <property type="entry name" value="Glyco_trans_1_4"/>
    <property type="match status" value="1"/>
</dbReference>
<dbReference type="AlphaFoldDB" id="A0A7X0LK70"/>
<proteinExistence type="predicted"/>
<comment type="caution">
    <text evidence="2">The sequence shown here is derived from an EMBL/GenBank/DDBJ whole genome shotgun (WGS) entry which is preliminary data.</text>
</comment>
<accession>A0A7X0LK70</accession>
<evidence type="ECO:0000313" key="3">
    <source>
        <dbReference type="Proteomes" id="UP000541810"/>
    </source>
</evidence>
<dbReference type="Proteomes" id="UP000541810">
    <property type="component" value="Unassembled WGS sequence"/>
</dbReference>
<keyword evidence="2" id="KW-0808">Transferase</keyword>
<dbReference type="RefSeq" id="WP_184677662.1">
    <property type="nucleotide sequence ID" value="NZ_JACHGY010000001.1"/>
</dbReference>
<dbReference type="PANTHER" id="PTHR45947:SF3">
    <property type="entry name" value="SULFOQUINOVOSYL TRANSFERASE SQD2"/>
    <property type="match status" value="1"/>
</dbReference>
<organism evidence="2 3">
    <name type="scientific">Algisphaera agarilytica</name>
    <dbReference type="NCBI Taxonomy" id="1385975"/>
    <lineage>
        <taxon>Bacteria</taxon>
        <taxon>Pseudomonadati</taxon>
        <taxon>Planctomycetota</taxon>
        <taxon>Phycisphaerae</taxon>
        <taxon>Phycisphaerales</taxon>
        <taxon>Phycisphaeraceae</taxon>
        <taxon>Algisphaera</taxon>
    </lineage>
</organism>
<dbReference type="InterPro" id="IPR050194">
    <property type="entry name" value="Glycosyltransferase_grp1"/>
</dbReference>
<sequence length="393" mass="44856">MRVALVHESITGFHGSERVLESLARLYPDAPIFVLIHHPSATRGTALEGRDIRTSVLDRLPWLRNRHRILLPFMPYAVEQHDLRGFDVVISSHHAAAHGVLTRADQLHLCYTHSPARYAWDLYHDHVPPHKFSPIKRAVMHRFRQWDALAGQRVDEFAANSKHVAARIRKTYRRDATVIYPPVDTARFRADRDREDFYLVAGRLVKYKNVDVVLESFMRTGKRLVVVGDGSDRKKLEVLAGKRNHGYFMTRRRRFQREELEQRGALAESPRIEFVGELKEAAFADRLERCRALLFAGEEDFGMVPVEAMAAGAPVIALRRGGLTETVEDGVTGVFFDEPTPEAVTEAVQKFENQGVTAGPGELQCSAQRFAVPRFERQIQDWVSGAWQRFIEQ</sequence>
<protein>
    <submittedName>
        <fullName evidence="2">Glycosyltransferase involved in cell wall biosynthesis</fullName>
    </submittedName>
</protein>
<dbReference type="PANTHER" id="PTHR45947">
    <property type="entry name" value="SULFOQUINOVOSYL TRANSFERASE SQD2"/>
    <property type="match status" value="1"/>
</dbReference>
<evidence type="ECO:0000259" key="1">
    <source>
        <dbReference type="Pfam" id="PF13439"/>
    </source>
</evidence>
<gene>
    <name evidence="2" type="ORF">HNQ40_001931</name>
</gene>